<protein>
    <submittedName>
        <fullName evidence="1">Beach-domain-containing protein</fullName>
    </submittedName>
</protein>
<sequence length="2022" mass="228010">MISAILTPLRARFETSPRLPQATTLLQEPSPEDVARDVLEQLMHNSVDKLKTVEDPREKIEVLSEVHRIMLEDACTKAVFRERDGFLAVVSALSSLAAPRDLVIVEPEEQVTAEILEGIRLVFVIASEAMHEDETNSSYFARHVGYDSLSQALQPLLSKDTYRDQVLGFLFSLSLHDFSVSSIFMSLRDAKYEDLDRRILQLEPRLGLIAQPNAMRLLLDLLPEISSDPVLHYVVYKLLERLTALSHRNKVVLSDLGLFRPLFRSFLDYKVDPAMPSQERRVMQKLLRRVLDLGASATDVRAIFRYAINEDKSLNPHVLDLLRAGMKSKWTDHFSFERIATIKFSEDGIRGLPSSGFTLLMWLLIERYPMRNTQSIFSFCSQSKTLFSIKLRTDGKLELWSSGHPQTPVIIKTPLVQAKWTHFTLVHRPHRGTENSLRLYIDGTLVELLNWAYPRYESAAQTCSYVFGEGSDDGELSWCMASATVLSKPLPEHFPRLIQHLGPRYDSAFQSRDLVRFLTYEAATGLNLFLSSLVGRVSSNEAGALVKAINNGMDIEESAIVFSATPAIFNQPPKLHQLNTRFSKEGDVAYAQARCIDSAMWQVGGVAVALKLVQLASTTHELSRTLGILLDSLRASWQNSEDMERMRGYEILSSILRKKSQLINVTAYETLFEFIGMNFRIPESSIIQNAVAYRAIALDFELWSRTREEIQRQHLEHFSTLLVLSRYKRFNVRQRLSSMSVTKQLLFVWQTNWYPPECLPYLQLAMQSVIEATFTSDETIKPLISYLAANLYDTSTLPASPMSAISAIDTMHKLDKAERILEVLVDLLSSLKERHRTFSVALPLTRICLLLLGNNPSPVAAQQALNLISASIDFNFSFVRKFELVSGWTFLKSVIPSAWNANVQAAAFRVLLGRYWESKGGAIQPEIVCASIFPTILASLDRELPLAVSQVPSGALLADGSSSVDHETLCTSLMEVLIHLQATSPTFRELFKSQQTTLACIQAFKSFVNALQTSGNMRAGLASVLDKLKHFGLTLALDNAVSGGHKRELLDLIETSETLVDNNQNGRTSIDPELVADRRSLARRLTSSRLSLQLGERTMTKTMARINNWQATIVATEAKRLRKNLLDMQEDNRQKARLTEWDIPLTTERGLWEVPRARRLWQLDETEGPNRVRKRLEFTGQEQEGSKVDGTTSSRTVEVPMAEESNTLRMEVPPWAEAYEVSTADIAISEDRQLLEEVVEDKHRRIRHQLEPGDVIEAVSTITRITGVDSSPGLLIFGHTHLYVLDGLIEGEDGEIIDAADAPKRLFFVPGSIIEIHESRRAQRWSWSYDQIANSSERTFLFRNVALEIYFRDSRSLLVAFLAPKQRGDMQQRLSSILNIQTSVSSALRTPNPLRSPFVTRMMNSAKVFSTFREDGLLSAQRRWQTRELSNFAYLCILNQLSGRTPSDATQYPVFPWVLQDYVSEELDLSDRRVFRDLARPMGALTPARRDAAQSRYEALGSIGEKPFHYGTHFSSSMIVCHFLIRLAPFTNMFKTLQGGDWDLPDRFDIGRSYSSAAYDIRGDVRELIPEFFMLPEFLENLDELDFGVQQNTGERIHHVKLPPWAKGDPLLFIAMHRKALESDYVSENIHAWIDLIWGYKQRDPESLNVFHPLSYEGSIDLDSITDELEREATVGIIHNFGQTPRKLFSTPHPTRIMHGMSTLPLGTLHGVEEDHALLKQSTKPTIRSLPRGTAVKSLVPDPISERIIAHPAGVLSIPSFPEEHIEWSFSRNGRFLAKEIRVVIDGKVVQSVEGEDCTCAVFPDSENLVTGSRDFIVRLWRVSRSSHGSTRISLTHLMRVHSAEVVCVAASRPWSVVVSGSSDGSAVIWDLNRAKYIRSIWHGEGAEVHLVAINDSTGYIATCSQGKLWLHTVNARPIAALDLAETGRTRGFLSPITSMAFLEREYSHLGILATATSDGKVTLRTWNADKTPKGEQAKWEFVTLRELQAQKSSAITALRFVGEDLFHGDSTGHTYRWSLPE</sequence>
<reference evidence="1" key="1">
    <citation type="submission" date="2021-02" db="EMBL/GenBank/DDBJ databases">
        <authorList>
            <consortium name="DOE Joint Genome Institute"/>
            <person name="Ahrendt S."/>
            <person name="Looney B.P."/>
            <person name="Miyauchi S."/>
            <person name="Morin E."/>
            <person name="Drula E."/>
            <person name="Courty P.E."/>
            <person name="Chicoki N."/>
            <person name="Fauchery L."/>
            <person name="Kohler A."/>
            <person name="Kuo A."/>
            <person name="Labutti K."/>
            <person name="Pangilinan J."/>
            <person name="Lipzen A."/>
            <person name="Riley R."/>
            <person name="Andreopoulos W."/>
            <person name="He G."/>
            <person name="Johnson J."/>
            <person name="Barry K.W."/>
            <person name="Grigoriev I.V."/>
            <person name="Nagy L."/>
            <person name="Hibbett D."/>
            <person name="Henrissat B."/>
            <person name="Matheny P.B."/>
            <person name="Labbe J."/>
            <person name="Martin F."/>
        </authorList>
    </citation>
    <scope>NUCLEOTIDE SEQUENCE</scope>
    <source>
        <strain evidence="1">EC-137</strain>
    </source>
</reference>
<evidence type="ECO:0000313" key="2">
    <source>
        <dbReference type="Proteomes" id="UP000814128"/>
    </source>
</evidence>
<evidence type="ECO:0000313" key="1">
    <source>
        <dbReference type="EMBL" id="KAI0029515.1"/>
    </source>
</evidence>
<gene>
    <name evidence="1" type="ORF">K488DRAFT_56194</name>
</gene>
<organism evidence="1 2">
    <name type="scientific">Vararia minispora EC-137</name>
    <dbReference type="NCBI Taxonomy" id="1314806"/>
    <lineage>
        <taxon>Eukaryota</taxon>
        <taxon>Fungi</taxon>
        <taxon>Dikarya</taxon>
        <taxon>Basidiomycota</taxon>
        <taxon>Agaricomycotina</taxon>
        <taxon>Agaricomycetes</taxon>
        <taxon>Russulales</taxon>
        <taxon>Lachnocladiaceae</taxon>
        <taxon>Vararia</taxon>
    </lineage>
</organism>
<accession>A0ACB8QD68</accession>
<keyword evidence="2" id="KW-1185">Reference proteome</keyword>
<proteinExistence type="predicted"/>
<dbReference type="Proteomes" id="UP000814128">
    <property type="component" value="Unassembled WGS sequence"/>
</dbReference>
<dbReference type="EMBL" id="MU273671">
    <property type="protein sequence ID" value="KAI0029515.1"/>
    <property type="molecule type" value="Genomic_DNA"/>
</dbReference>
<reference evidence="1" key="2">
    <citation type="journal article" date="2022" name="New Phytol.">
        <title>Evolutionary transition to the ectomycorrhizal habit in the genomes of a hyperdiverse lineage of mushroom-forming fungi.</title>
        <authorList>
            <person name="Looney B."/>
            <person name="Miyauchi S."/>
            <person name="Morin E."/>
            <person name="Drula E."/>
            <person name="Courty P.E."/>
            <person name="Kohler A."/>
            <person name="Kuo A."/>
            <person name="LaButti K."/>
            <person name="Pangilinan J."/>
            <person name="Lipzen A."/>
            <person name="Riley R."/>
            <person name="Andreopoulos W."/>
            <person name="He G."/>
            <person name="Johnson J."/>
            <person name="Nolan M."/>
            <person name="Tritt A."/>
            <person name="Barry K.W."/>
            <person name="Grigoriev I.V."/>
            <person name="Nagy L.G."/>
            <person name="Hibbett D."/>
            <person name="Henrissat B."/>
            <person name="Matheny P.B."/>
            <person name="Labbe J."/>
            <person name="Martin F.M."/>
        </authorList>
    </citation>
    <scope>NUCLEOTIDE SEQUENCE</scope>
    <source>
        <strain evidence="1">EC-137</strain>
    </source>
</reference>
<name>A0ACB8QD68_9AGAM</name>
<comment type="caution">
    <text evidence="1">The sequence shown here is derived from an EMBL/GenBank/DDBJ whole genome shotgun (WGS) entry which is preliminary data.</text>
</comment>